<keyword evidence="4" id="KW-1185">Reference proteome</keyword>
<organism evidence="3 4">
    <name type="scientific">Cryomyces minteri</name>
    <dbReference type="NCBI Taxonomy" id="331657"/>
    <lineage>
        <taxon>Eukaryota</taxon>
        <taxon>Fungi</taxon>
        <taxon>Dikarya</taxon>
        <taxon>Ascomycota</taxon>
        <taxon>Pezizomycotina</taxon>
        <taxon>Dothideomycetes</taxon>
        <taxon>Dothideomycetes incertae sedis</taxon>
        <taxon>Cryomyces</taxon>
    </lineage>
</organism>
<protein>
    <recommendedName>
        <fullName evidence="2">Methyltransferase domain-containing protein</fullName>
    </recommendedName>
</protein>
<evidence type="ECO:0000313" key="4">
    <source>
        <dbReference type="Proteomes" id="UP000308768"/>
    </source>
</evidence>
<feature type="domain" description="Methyltransferase" evidence="2">
    <location>
        <begin position="127"/>
        <end position="230"/>
    </location>
</feature>
<reference evidence="3 4" key="1">
    <citation type="submission" date="2017-03" db="EMBL/GenBank/DDBJ databases">
        <title>Genomes of endolithic fungi from Antarctica.</title>
        <authorList>
            <person name="Coleine C."/>
            <person name="Masonjones S."/>
            <person name="Stajich J.E."/>
        </authorList>
    </citation>
    <scope>NUCLEOTIDE SEQUENCE [LARGE SCALE GENOMIC DNA]</scope>
    <source>
        <strain evidence="3 4">CCFEE 5187</strain>
    </source>
</reference>
<sequence>MTQPSLNSTFDTSLVDVSSSLHPNLSPQPTFTGSFSSTNTDPSDNGQPSTLRPNPAASCNAPSKPVRYTTTTAAYEEWAETYDTDGNVLQGVDDLELETLLPGFLALIATRPDAEAASKAAGQKLRVVDLGCGTGRNTLKLLSYSWRQATTIVGLDASAAMLGVARRKCASRAWGSNVVEVVLLEHDAMLKPSPPPQALNADAVISTLVLEHLPLSTFFAALQPLIRPGGHVLLTNMHPNMGSSSQAGFVSKNGEKVRGVSWAHGVEETVEAARAAGFELVDKVREARMSREVAGLLGERANKWVGSDVWYGMTMRRT</sequence>
<dbReference type="Pfam" id="PF13649">
    <property type="entry name" value="Methyltransf_25"/>
    <property type="match status" value="1"/>
</dbReference>
<dbReference type="STRING" id="331657.A0A4U0WS19"/>
<dbReference type="PANTHER" id="PTHR43464:SF52">
    <property type="entry name" value="PUTATIVE-RELATED"/>
    <property type="match status" value="1"/>
</dbReference>
<evidence type="ECO:0000313" key="3">
    <source>
        <dbReference type="EMBL" id="TKA66280.1"/>
    </source>
</evidence>
<dbReference type="Gene3D" id="3.40.50.150">
    <property type="entry name" value="Vaccinia Virus protein VP39"/>
    <property type="match status" value="1"/>
</dbReference>
<feature type="region of interest" description="Disordered" evidence="1">
    <location>
        <begin position="20"/>
        <end position="65"/>
    </location>
</feature>
<feature type="compositionally biased region" description="Polar residues" evidence="1">
    <location>
        <begin position="20"/>
        <end position="52"/>
    </location>
</feature>
<gene>
    <name evidence="3" type="ORF">B0A49_11007</name>
</gene>
<dbReference type="OrthoDB" id="66144at2759"/>
<dbReference type="GO" id="GO:0010420">
    <property type="term" value="F:polyprenyldihydroxybenzoate methyltransferase activity"/>
    <property type="evidence" value="ECO:0007669"/>
    <property type="project" value="TreeGrafter"/>
</dbReference>
<dbReference type="SUPFAM" id="SSF53335">
    <property type="entry name" value="S-adenosyl-L-methionine-dependent methyltransferases"/>
    <property type="match status" value="1"/>
</dbReference>
<dbReference type="AlphaFoldDB" id="A0A4U0WS19"/>
<dbReference type="EMBL" id="NAJN01001039">
    <property type="protein sequence ID" value="TKA66280.1"/>
    <property type="molecule type" value="Genomic_DNA"/>
</dbReference>
<comment type="caution">
    <text evidence="3">The sequence shown here is derived from an EMBL/GenBank/DDBJ whole genome shotgun (WGS) entry which is preliminary data.</text>
</comment>
<dbReference type="InterPro" id="IPR029063">
    <property type="entry name" value="SAM-dependent_MTases_sf"/>
</dbReference>
<accession>A0A4U0WS19</accession>
<evidence type="ECO:0000256" key="1">
    <source>
        <dbReference type="SAM" id="MobiDB-lite"/>
    </source>
</evidence>
<dbReference type="InterPro" id="IPR041698">
    <property type="entry name" value="Methyltransf_25"/>
</dbReference>
<name>A0A4U0WS19_9PEZI</name>
<dbReference type="Proteomes" id="UP000308768">
    <property type="component" value="Unassembled WGS sequence"/>
</dbReference>
<dbReference type="CDD" id="cd02440">
    <property type="entry name" value="AdoMet_MTases"/>
    <property type="match status" value="1"/>
</dbReference>
<proteinExistence type="predicted"/>
<dbReference type="PANTHER" id="PTHR43464">
    <property type="entry name" value="METHYLTRANSFERASE"/>
    <property type="match status" value="1"/>
</dbReference>
<evidence type="ECO:0000259" key="2">
    <source>
        <dbReference type="Pfam" id="PF13649"/>
    </source>
</evidence>